<comment type="caution">
    <text evidence="2">The sequence shown here is derived from an EMBL/GenBank/DDBJ whole genome shotgun (WGS) entry which is preliminary data.</text>
</comment>
<organism evidence="2 3">
    <name type="scientific">Polarella glacialis</name>
    <name type="common">Dinoflagellate</name>
    <dbReference type="NCBI Taxonomy" id="89957"/>
    <lineage>
        <taxon>Eukaryota</taxon>
        <taxon>Sar</taxon>
        <taxon>Alveolata</taxon>
        <taxon>Dinophyceae</taxon>
        <taxon>Suessiales</taxon>
        <taxon>Suessiaceae</taxon>
        <taxon>Polarella</taxon>
    </lineage>
</organism>
<feature type="region of interest" description="Disordered" evidence="1">
    <location>
        <begin position="81"/>
        <end position="106"/>
    </location>
</feature>
<protein>
    <submittedName>
        <fullName evidence="2">Uncharacterized protein</fullName>
    </submittedName>
</protein>
<dbReference type="EMBL" id="CAJNNV010028566">
    <property type="protein sequence ID" value="CAE8625067.1"/>
    <property type="molecule type" value="Genomic_DNA"/>
</dbReference>
<feature type="compositionally biased region" description="Low complexity" evidence="1">
    <location>
        <begin position="88"/>
        <end position="101"/>
    </location>
</feature>
<evidence type="ECO:0000256" key="1">
    <source>
        <dbReference type="SAM" id="MobiDB-lite"/>
    </source>
</evidence>
<accession>A0A813GFS0</accession>
<reference evidence="2" key="1">
    <citation type="submission" date="2021-02" db="EMBL/GenBank/DDBJ databases">
        <authorList>
            <person name="Dougan E. K."/>
            <person name="Rhodes N."/>
            <person name="Thang M."/>
            <person name="Chan C."/>
        </authorList>
    </citation>
    <scope>NUCLEOTIDE SEQUENCE</scope>
</reference>
<evidence type="ECO:0000313" key="2">
    <source>
        <dbReference type="EMBL" id="CAE8625067.1"/>
    </source>
</evidence>
<gene>
    <name evidence="2" type="ORF">PGLA1383_LOCUS42109</name>
</gene>
<name>A0A813GFS0_POLGL</name>
<proteinExistence type="predicted"/>
<keyword evidence="3" id="KW-1185">Reference proteome</keyword>
<dbReference type="Proteomes" id="UP000654075">
    <property type="component" value="Unassembled WGS sequence"/>
</dbReference>
<sequence length="157" mass="17699">MSRYIGPESSGGLSCAADLNMSPRSPCAHACKQKPLLYKSEIGPFFLIIAYGNNRNNNNNNKKCLQPVQFRWRLLHDGSVGFPDRSRSPNNSSNNNKKAPNYVKRSTKKLWLSRNKNLPQKLVRAIRSLLDFHYLSAQGSSPVAQHTMLTTTPQQQQ</sequence>
<evidence type="ECO:0000313" key="3">
    <source>
        <dbReference type="Proteomes" id="UP000654075"/>
    </source>
</evidence>
<dbReference type="AlphaFoldDB" id="A0A813GFS0"/>